<dbReference type="SUPFAM" id="SSF52777">
    <property type="entry name" value="CoA-dependent acyltransferases"/>
    <property type="match status" value="1"/>
</dbReference>
<comment type="subcellular location">
    <subcellularLocation>
        <location evidence="2">Mitochondrion matrix</location>
    </subcellularLocation>
</comment>
<evidence type="ECO:0000313" key="14">
    <source>
        <dbReference type="Proteomes" id="UP000326759"/>
    </source>
</evidence>
<dbReference type="AlphaFoldDB" id="A0A5N5TEC9"/>
<name>A0A5N5TEC9_9CRUS</name>
<dbReference type="GO" id="GO:0043754">
    <property type="term" value="F:dihydrolipoamide branched chain acyltransferase activity"/>
    <property type="evidence" value="ECO:0007669"/>
    <property type="project" value="UniProtKB-EC"/>
</dbReference>
<sequence>MIITQGIQCLRRTKYKYNLYQLFSKCSNYQAGLGHIQINQALLQGLRNIYYIPNYESTIHVSSFTKLKSLYMRNSQPFHSGYVLHKNVSFLLADIGEGIKEVVVKEWYVKEGDKVSQFDNVCEVQSDKASVTITSRYDGIVQKLYYDVDDTAYVGKPLLDIEVEKEESSGTVGAEVQEGEAIALGDPRAGVSGHDDMIQLPKGKVLTTPAVRRMATEYKVDLSKVEGTGRDGRILKEDILSYIQKKDTKPSIPSVSRPPRPIIEEIEPPPPQEVKISAQAPILSTITPRPIPVILAQDETKVIKGYKKGMVKTMTSAMKIPHFGYCDEVEVTTLLNMKKELKSVFAEHNLRFSLMPIFVKALSLTLVHFPILNASVDEKCEKITYKASHNIGIAMDTSEGLVVPNIKAVQERSILDIAEELMRLQKSW</sequence>
<dbReference type="FunFam" id="2.40.50.100:FF:000013">
    <property type="entry name" value="Dihydrolipoamide acetyltransferase component of pyruvate dehydrogenase complex"/>
    <property type="match status" value="1"/>
</dbReference>
<accession>A0A5N5TEC9</accession>
<evidence type="ECO:0000256" key="9">
    <source>
        <dbReference type="ARBA" id="ARBA00051775"/>
    </source>
</evidence>
<dbReference type="OrthoDB" id="202158at2759"/>
<evidence type="ECO:0000313" key="13">
    <source>
        <dbReference type="EMBL" id="KAB7504438.1"/>
    </source>
</evidence>
<dbReference type="Gene3D" id="3.30.559.10">
    <property type="entry name" value="Chloramphenicol acetyltransferase-like domain"/>
    <property type="match status" value="1"/>
</dbReference>
<dbReference type="GO" id="GO:0005759">
    <property type="term" value="C:mitochondrial matrix"/>
    <property type="evidence" value="ECO:0007669"/>
    <property type="project" value="UniProtKB-SubCell"/>
</dbReference>
<evidence type="ECO:0000256" key="4">
    <source>
        <dbReference type="ARBA" id="ARBA00022679"/>
    </source>
</evidence>
<proteinExistence type="inferred from homology"/>
<keyword evidence="8 10" id="KW-0012">Acyltransferase</keyword>
<dbReference type="InterPro" id="IPR023213">
    <property type="entry name" value="CAT-like_dom_sf"/>
</dbReference>
<dbReference type="InterPro" id="IPR011053">
    <property type="entry name" value="Single_hybrid_motif"/>
</dbReference>
<evidence type="ECO:0000256" key="3">
    <source>
        <dbReference type="ARBA" id="ARBA00007317"/>
    </source>
</evidence>
<dbReference type="PROSITE" id="PS00189">
    <property type="entry name" value="LIPOYL"/>
    <property type="match status" value="1"/>
</dbReference>
<dbReference type="InterPro" id="IPR001078">
    <property type="entry name" value="2-oxoacid_DH_actylTfrase"/>
</dbReference>
<dbReference type="FunFam" id="4.10.320.10:FF:000002">
    <property type="entry name" value="Dihydrolipoamide acetyltransferase component of pyruvate dehydrogenase complex"/>
    <property type="match status" value="1"/>
</dbReference>
<dbReference type="PROSITE" id="PS50968">
    <property type="entry name" value="BIOTINYL_LIPOYL"/>
    <property type="match status" value="1"/>
</dbReference>
<dbReference type="EMBL" id="SEYY01003175">
    <property type="protein sequence ID" value="KAB7504438.1"/>
    <property type="molecule type" value="Genomic_DNA"/>
</dbReference>
<dbReference type="GO" id="GO:0031405">
    <property type="term" value="F:lipoic acid binding"/>
    <property type="evidence" value="ECO:0007669"/>
    <property type="project" value="TreeGrafter"/>
</dbReference>
<evidence type="ECO:0000256" key="2">
    <source>
        <dbReference type="ARBA" id="ARBA00004305"/>
    </source>
</evidence>
<comment type="caution">
    <text evidence="13">The sequence shown here is derived from an EMBL/GenBank/DDBJ whole genome shotgun (WGS) entry which is preliminary data.</text>
</comment>
<evidence type="ECO:0000256" key="10">
    <source>
        <dbReference type="RuleBase" id="RU003423"/>
    </source>
</evidence>
<dbReference type="SUPFAM" id="SSF51230">
    <property type="entry name" value="Single hybrid motif"/>
    <property type="match status" value="1"/>
</dbReference>
<keyword evidence="4 10" id="KW-0808">Transferase</keyword>
<dbReference type="Proteomes" id="UP000326759">
    <property type="component" value="Unassembled WGS sequence"/>
</dbReference>
<keyword evidence="14" id="KW-1185">Reference proteome</keyword>
<dbReference type="PROSITE" id="PS51826">
    <property type="entry name" value="PSBD"/>
    <property type="match status" value="1"/>
</dbReference>
<evidence type="ECO:0000256" key="1">
    <source>
        <dbReference type="ARBA" id="ARBA00001938"/>
    </source>
</evidence>
<comment type="cofactor">
    <cofactor evidence="1 10">
        <name>(R)-lipoate</name>
        <dbReference type="ChEBI" id="CHEBI:83088"/>
    </cofactor>
</comment>
<gene>
    <name evidence="13" type="primary">DBT</name>
    <name evidence="13" type="ORF">Anas_04749</name>
</gene>
<dbReference type="GO" id="GO:0016407">
    <property type="term" value="F:acetyltransferase activity"/>
    <property type="evidence" value="ECO:0007669"/>
    <property type="project" value="TreeGrafter"/>
</dbReference>
<dbReference type="InterPro" id="IPR000089">
    <property type="entry name" value="Biotin_lipoyl"/>
</dbReference>
<dbReference type="Pfam" id="PF00364">
    <property type="entry name" value="Biotin_lipoyl"/>
    <property type="match status" value="1"/>
</dbReference>
<keyword evidence="7" id="KW-0496">Mitochondrion</keyword>
<dbReference type="PANTHER" id="PTHR43178">
    <property type="entry name" value="DIHYDROLIPOAMIDE ACETYLTRANSFERASE COMPONENT OF PYRUVATE DEHYDROGENASE COMPLEX"/>
    <property type="match status" value="1"/>
</dbReference>
<dbReference type="InterPro" id="IPR050743">
    <property type="entry name" value="2-oxoacid_DH_E2_comp"/>
</dbReference>
<evidence type="ECO:0000256" key="5">
    <source>
        <dbReference type="ARBA" id="ARBA00022823"/>
    </source>
</evidence>
<dbReference type="Gene3D" id="4.10.320.10">
    <property type="entry name" value="E3-binding domain"/>
    <property type="match status" value="1"/>
</dbReference>
<dbReference type="InterPro" id="IPR003016">
    <property type="entry name" value="2-oxoA_DH_lipoyl-BS"/>
</dbReference>
<evidence type="ECO:0000256" key="6">
    <source>
        <dbReference type="ARBA" id="ARBA00022946"/>
    </source>
</evidence>
<evidence type="ECO:0000259" key="12">
    <source>
        <dbReference type="PROSITE" id="PS51826"/>
    </source>
</evidence>
<organism evidence="13 14">
    <name type="scientific">Armadillidium nasatum</name>
    <dbReference type="NCBI Taxonomy" id="96803"/>
    <lineage>
        <taxon>Eukaryota</taxon>
        <taxon>Metazoa</taxon>
        <taxon>Ecdysozoa</taxon>
        <taxon>Arthropoda</taxon>
        <taxon>Crustacea</taxon>
        <taxon>Multicrustacea</taxon>
        <taxon>Malacostraca</taxon>
        <taxon>Eumalacostraca</taxon>
        <taxon>Peracarida</taxon>
        <taxon>Isopoda</taxon>
        <taxon>Oniscidea</taxon>
        <taxon>Crinocheta</taxon>
        <taxon>Armadillidiidae</taxon>
        <taxon>Armadillidium</taxon>
    </lineage>
</organism>
<evidence type="ECO:0000259" key="11">
    <source>
        <dbReference type="PROSITE" id="PS50968"/>
    </source>
</evidence>
<dbReference type="Pfam" id="PF00198">
    <property type="entry name" value="2-oxoacid_dh"/>
    <property type="match status" value="1"/>
</dbReference>
<dbReference type="InterPro" id="IPR004167">
    <property type="entry name" value="PSBD"/>
</dbReference>
<dbReference type="CDD" id="cd06849">
    <property type="entry name" value="lipoyl_domain"/>
    <property type="match status" value="1"/>
</dbReference>
<keyword evidence="5 10" id="KW-0450">Lipoyl</keyword>
<dbReference type="Gene3D" id="2.40.50.100">
    <property type="match status" value="1"/>
</dbReference>
<comment type="catalytic activity">
    <reaction evidence="9">
        <text>N(6)-[(R)-dihydrolipoyl]-L-lysyl-[protein] + 2-methylpropanoyl-CoA = N(6)-[(R)-S(8)-2-methylpropanoyldihydrolipoyl]-L-lysyl-[protein] + CoA</text>
        <dbReference type="Rhea" id="RHEA:18865"/>
        <dbReference type="Rhea" id="RHEA-COMP:10475"/>
        <dbReference type="Rhea" id="RHEA-COMP:10497"/>
        <dbReference type="ChEBI" id="CHEBI:57287"/>
        <dbReference type="ChEBI" id="CHEBI:57338"/>
        <dbReference type="ChEBI" id="CHEBI:83100"/>
        <dbReference type="ChEBI" id="CHEBI:83142"/>
        <dbReference type="EC" id="2.3.1.168"/>
    </reaction>
    <physiologicalReaction direction="left-to-right" evidence="9">
        <dbReference type="Rhea" id="RHEA:18866"/>
    </physiologicalReaction>
</comment>
<dbReference type="PANTHER" id="PTHR43178:SF5">
    <property type="entry name" value="LIPOAMIDE ACYLTRANSFERASE COMPONENT OF BRANCHED-CHAIN ALPHA-KETO ACID DEHYDROGENASE COMPLEX, MITOCHONDRIAL"/>
    <property type="match status" value="1"/>
</dbReference>
<protein>
    <recommendedName>
        <fullName evidence="10">Dihydrolipoamide acetyltransferase component of pyruvate dehydrogenase complex</fullName>
        <ecNumber evidence="10">2.3.1.-</ecNumber>
    </recommendedName>
</protein>
<reference evidence="13 14" key="1">
    <citation type="journal article" date="2019" name="PLoS Biol.">
        <title>Sex chromosomes control vertical transmission of feminizing Wolbachia symbionts in an isopod.</title>
        <authorList>
            <person name="Becking T."/>
            <person name="Chebbi M.A."/>
            <person name="Giraud I."/>
            <person name="Moumen B."/>
            <person name="Laverre T."/>
            <person name="Caubet Y."/>
            <person name="Peccoud J."/>
            <person name="Gilbert C."/>
            <person name="Cordaux R."/>
        </authorList>
    </citation>
    <scope>NUCLEOTIDE SEQUENCE [LARGE SCALE GENOMIC DNA]</scope>
    <source>
        <strain evidence="13">ANa2</strain>
        <tissue evidence="13">Whole body excluding digestive tract and cuticle</tissue>
    </source>
</reference>
<evidence type="ECO:0000256" key="8">
    <source>
        <dbReference type="ARBA" id="ARBA00023315"/>
    </source>
</evidence>
<dbReference type="Pfam" id="PF02817">
    <property type="entry name" value="E3_binding"/>
    <property type="match status" value="1"/>
</dbReference>
<keyword evidence="6" id="KW-0809">Transit peptide</keyword>
<dbReference type="SUPFAM" id="SSF47005">
    <property type="entry name" value="Peripheral subunit-binding domain of 2-oxo acid dehydrogenase complex"/>
    <property type="match status" value="1"/>
</dbReference>
<dbReference type="EC" id="2.3.1.-" evidence="10"/>
<feature type="domain" description="Lipoyl-binding" evidence="11">
    <location>
        <begin position="87"/>
        <end position="162"/>
    </location>
</feature>
<comment type="similarity">
    <text evidence="3 10">Belongs to the 2-oxoacid dehydrogenase family.</text>
</comment>
<feature type="domain" description="Peripheral subunit-binding (PSBD)" evidence="12">
    <location>
        <begin position="206"/>
        <end position="243"/>
    </location>
</feature>
<dbReference type="InterPro" id="IPR036625">
    <property type="entry name" value="E3-bd_dom_sf"/>
</dbReference>
<evidence type="ECO:0000256" key="7">
    <source>
        <dbReference type="ARBA" id="ARBA00023128"/>
    </source>
</evidence>
<dbReference type="GO" id="GO:0005829">
    <property type="term" value="C:cytosol"/>
    <property type="evidence" value="ECO:0007669"/>
    <property type="project" value="UniProtKB-ARBA"/>
</dbReference>